<organism evidence="2 3">
    <name type="scientific">Alteraurantiacibacter buctensis</name>
    <dbReference type="NCBI Taxonomy" id="1503981"/>
    <lineage>
        <taxon>Bacteria</taxon>
        <taxon>Pseudomonadati</taxon>
        <taxon>Pseudomonadota</taxon>
        <taxon>Alphaproteobacteria</taxon>
        <taxon>Sphingomonadales</taxon>
        <taxon>Erythrobacteraceae</taxon>
        <taxon>Alteraurantiacibacter</taxon>
    </lineage>
</organism>
<evidence type="ECO:0000313" key="3">
    <source>
        <dbReference type="Proteomes" id="UP000466966"/>
    </source>
</evidence>
<dbReference type="EMBL" id="WTYV01000001">
    <property type="protein sequence ID" value="MXO70214.1"/>
    <property type="molecule type" value="Genomic_DNA"/>
</dbReference>
<dbReference type="CDD" id="cd00531">
    <property type="entry name" value="NTF2_like"/>
    <property type="match status" value="1"/>
</dbReference>
<dbReference type="AlphaFoldDB" id="A0A844YUN7"/>
<dbReference type="InterPro" id="IPR037401">
    <property type="entry name" value="SnoaL-like"/>
</dbReference>
<dbReference type="Gene3D" id="3.10.450.50">
    <property type="match status" value="1"/>
</dbReference>
<dbReference type="InterPro" id="IPR032710">
    <property type="entry name" value="NTF2-like_dom_sf"/>
</dbReference>
<dbReference type="Proteomes" id="UP000466966">
    <property type="component" value="Unassembled WGS sequence"/>
</dbReference>
<feature type="domain" description="SnoaL-like" evidence="1">
    <location>
        <begin position="7"/>
        <end position="132"/>
    </location>
</feature>
<dbReference type="SUPFAM" id="SSF54427">
    <property type="entry name" value="NTF2-like"/>
    <property type="match status" value="1"/>
</dbReference>
<accession>A0A844YUN7</accession>
<keyword evidence="3" id="KW-1185">Reference proteome</keyword>
<dbReference type="OrthoDB" id="7432584at2"/>
<reference evidence="2 3" key="1">
    <citation type="submission" date="2019-12" db="EMBL/GenBank/DDBJ databases">
        <title>Genomic-based taxomic classification of the family Erythrobacteraceae.</title>
        <authorList>
            <person name="Xu L."/>
        </authorList>
    </citation>
    <scope>NUCLEOTIDE SEQUENCE [LARGE SCALE GENOMIC DNA]</scope>
    <source>
        <strain evidence="2 3">M0322</strain>
    </source>
</reference>
<dbReference type="RefSeq" id="WP_160770157.1">
    <property type="nucleotide sequence ID" value="NZ_WTYV01000001.1"/>
</dbReference>
<proteinExistence type="predicted"/>
<comment type="caution">
    <text evidence="2">The sequence shown here is derived from an EMBL/GenBank/DDBJ whole genome shotgun (WGS) entry which is preliminary data.</text>
</comment>
<dbReference type="Pfam" id="PF13577">
    <property type="entry name" value="SnoaL_4"/>
    <property type="match status" value="1"/>
</dbReference>
<evidence type="ECO:0000313" key="2">
    <source>
        <dbReference type="EMBL" id="MXO70214.1"/>
    </source>
</evidence>
<gene>
    <name evidence="2" type="ORF">GRI99_01035</name>
</gene>
<evidence type="ECO:0000259" key="1">
    <source>
        <dbReference type="Pfam" id="PF13577"/>
    </source>
</evidence>
<sequence>MKRPQPADELAIMELFARYYRALDTGDTEGYLDLYTADGEVVEESEARGIEVCKGREEIRKLVLKFHDRADFPGHQHRYSNLIFNDLGGGKWEVLSYAMSTHFHLGEPPVVTWCGHVRDVVAQEDGVWKFASKEIMPWAGKVLDGFRKR</sequence>
<name>A0A844YUN7_9SPHN</name>
<protein>
    <recommendedName>
        <fullName evidence="1">SnoaL-like domain-containing protein</fullName>
    </recommendedName>
</protein>